<dbReference type="AlphaFoldDB" id="A0A0A7FSD8"/>
<keyword evidence="2" id="KW-1185">Reference proteome</keyword>
<organism evidence="1 2">
    <name type="scientific">Clostridium baratii str. Sullivan</name>
    <dbReference type="NCBI Taxonomy" id="1415775"/>
    <lineage>
        <taxon>Bacteria</taxon>
        <taxon>Bacillati</taxon>
        <taxon>Bacillota</taxon>
        <taxon>Clostridia</taxon>
        <taxon>Eubacteriales</taxon>
        <taxon>Clostridiaceae</taxon>
        <taxon>Clostridium</taxon>
    </lineage>
</organism>
<dbReference type="KEGG" id="cbv:U729_2603"/>
<evidence type="ECO:0000313" key="2">
    <source>
        <dbReference type="Proteomes" id="UP000030635"/>
    </source>
</evidence>
<evidence type="ECO:0008006" key="3">
    <source>
        <dbReference type="Google" id="ProtNLM"/>
    </source>
</evidence>
<reference evidence="1 2" key="1">
    <citation type="journal article" date="2015" name="Infect. Genet. Evol.">
        <title>Genomic sequences of six botulinum neurotoxin-producing strains representing three clostridial species illustrate the mobility and diversity of botulinum neurotoxin genes.</title>
        <authorList>
            <person name="Smith T.J."/>
            <person name="Hill K.K."/>
            <person name="Xie G."/>
            <person name="Foley B.T."/>
            <person name="Williamson C.H."/>
            <person name="Foster J.T."/>
            <person name="Johnson S.L."/>
            <person name="Chertkov O."/>
            <person name="Teshima H."/>
            <person name="Gibbons H.S."/>
            <person name="Johnsky L.A."/>
            <person name="Karavis M.A."/>
            <person name="Smith L.A."/>
        </authorList>
    </citation>
    <scope>NUCLEOTIDE SEQUENCE [LARGE SCALE GENOMIC DNA]</scope>
    <source>
        <strain evidence="1">Sullivan</strain>
    </source>
</reference>
<dbReference type="eggNOG" id="ENOG5032X46">
    <property type="taxonomic scope" value="Bacteria"/>
</dbReference>
<sequence length="236" mass="27611">MNQDYSQRIIVFMDILGFKNMVADDNNKDKLFLIMRYLKWIEDSNYSGALSMEELGREITVFSDSIVISYDANVKGGVFYILMDIIHIQLDFAAQGIYLRGGITVGELYHKHNIVFGPGMVKAYELESCHAKYPRIILEKKLIKFGLLNKSEVNPPELELDYILSLLDKDDDGYFYIDFLNQSQELDDINNINIILNVLRENILRYTGDDVNSNISEKYNWFKKYYNKCVKEEYRI</sequence>
<gene>
    <name evidence="1" type="ORF">U729_2603</name>
</gene>
<dbReference type="HOGENOM" id="CLU_075305_2_0_9"/>
<dbReference type="EMBL" id="CP006905">
    <property type="protein sequence ID" value="AIY82537.1"/>
    <property type="molecule type" value="Genomic_DNA"/>
</dbReference>
<protein>
    <recommendedName>
        <fullName evidence="3">Guanylate cyclase domain-containing protein</fullName>
    </recommendedName>
</protein>
<evidence type="ECO:0000313" key="1">
    <source>
        <dbReference type="EMBL" id="AIY82537.1"/>
    </source>
</evidence>
<dbReference type="Proteomes" id="UP000030635">
    <property type="component" value="Chromosome"/>
</dbReference>
<proteinExistence type="predicted"/>
<dbReference type="RefSeq" id="WP_039315759.1">
    <property type="nucleotide sequence ID" value="NZ_CP006905.1"/>
</dbReference>
<dbReference type="OrthoDB" id="254488at2"/>
<accession>A0A0A7FSD8</accession>
<name>A0A0A7FSD8_9CLOT</name>